<sequence length="125" mass="13299">MSTEEQILHLHLPTLLRHGIGAGAAQRPALFGEGAVAAAVTLDRLGVQPRAVAFLAKTVRSGGVRYAAGLEEPFPGEEASRTAREWLTGAASVAADTDDDETVARWFEAVAEILALRHRTSAARR</sequence>
<dbReference type="Proteomes" id="UP000032234">
    <property type="component" value="Chromosome"/>
</dbReference>
<dbReference type="AlphaFoldDB" id="A0A0C5G755"/>
<evidence type="ECO:0008006" key="3">
    <source>
        <dbReference type="Google" id="ProtNLM"/>
    </source>
</evidence>
<dbReference type="OrthoDB" id="4559827at2"/>
<dbReference type="EMBL" id="CP010849">
    <property type="protein sequence ID" value="AJP04114.1"/>
    <property type="molecule type" value="Genomic_DNA"/>
</dbReference>
<proteinExistence type="predicted"/>
<dbReference type="RefSeq" id="WP_044384548.1">
    <property type="nucleotide sequence ID" value="NZ_CP010849.1"/>
</dbReference>
<dbReference type="STRING" id="477245.TU94_24215"/>
<gene>
    <name evidence="1" type="ORF">TU94_24215</name>
</gene>
<dbReference type="KEGG" id="scw:TU94_24215"/>
<accession>A0A0C5G755</accession>
<keyword evidence="2" id="KW-1185">Reference proteome</keyword>
<dbReference type="PATRIC" id="fig|477245.3.peg.5114"/>
<name>A0A0C5G755_9ACTN</name>
<dbReference type="HOGENOM" id="CLU_148720_0_0_11"/>
<reference evidence="1 2" key="1">
    <citation type="submission" date="2015-02" db="EMBL/GenBank/DDBJ databases">
        <title>Genome sequence of thermotolerant Streptomyces cyaneogriseus subsp. Noncyanogenus NMWT1, the producer of nematocidal antibiotics nemadectin.</title>
        <authorList>
            <person name="Wang H."/>
            <person name="Li C."/>
            <person name="Xiang W."/>
            <person name="Wang X."/>
        </authorList>
    </citation>
    <scope>NUCLEOTIDE SEQUENCE [LARGE SCALE GENOMIC DNA]</scope>
    <source>
        <strain evidence="1 2">NMWT 1</strain>
    </source>
</reference>
<evidence type="ECO:0000313" key="1">
    <source>
        <dbReference type="EMBL" id="AJP04114.1"/>
    </source>
</evidence>
<evidence type="ECO:0000313" key="2">
    <source>
        <dbReference type="Proteomes" id="UP000032234"/>
    </source>
</evidence>
<organism evidence="1 2">
    <name type="scientific">Streptomyces cyaneogriseus subsp. noncyanogenus</name>
    <dbReference type="NCBI Taxonomy" id="477245"/>
    <lineage>
        <taxon>Bacteria</taxon>
        <taxon>Bacillati</taxon>
        <taxon>Actinomycetota</taxon>
        <taxon>Actinomycetes</taxon>
        <taxon>Kitasatosporales</taxon>
        <taxon>Streptomycetaceae</taxon>
        <taxon>Streptomyces</taxon>
    </lineage>
</organism>
<protein>
    <recommendedName>
        <fullName evidence="3">CRISPR type III-B/RAMP module-associated protein Cmr5</fullName>
    </recommendedName>
</protein>